<dbReference type="Gene3D" id="3.40.50.300">
    <property type="entry name" value="P-loop containing nucleotide triphosphate hydrolases"/>
    <property type="match status" value="2"/>
</dbReference>
<name>A0A371DDW3_9APHY</name>
<feature type="region of interest" description="Disordered" evidence="8">
    <location>
        <begin position="420"/>
        <end position="441"/>
    </location>
</feature>
<comment type="catalytic activity">
    <reaction evidence="6">
        <text>Couples ATP hydrolysis with the unwinding of duplex DNA by translocating in the 3'-5' direction.</text>
        <dbReference type="EC" id="5.6.2.4"/>
    </reaction>
</comment>
<dbReference type="GO" id="GO:0005737">
    <property type="term" value="C:cytoplasm"/>
    <property type="evidence" value="ECO:0007669"/>
    <property type="project" value="TreeGrafter"/>
</dbReference>
<dbReference type="InterPro" id="IPR001650">
    <property type="entry name" value="Helicase_C-like"/>
</dbReference>
<dbReference type="GO" id="GO:0016787">
    <property type="term" value="F:hydrolase activity"/>
    <property type="evidence" value="ECO:0007669"/>
    <property type="project" value="UniProtKB-KW"/>
</dbReference>
<feature type="domain" description="Helicase C-terminal" evidence="10">
    <location>
        <begin position="279"/>
        <end position="436"/>
    </location>
</feature>
<dbReference type="PROSITE" id="PS51194">
    <property type="entry name" value="HELICASE_CTER"/>
    <property type="match status" value="1"/>
</dbReference>
<dbReference type="EMBL" id="KZ857398">
    <property type="protein sequence ID" value="RDX50744.1"/>
    <property type="molecule type" value="Genomic_DNA"/>
</dbReference>
<dbReference type="InterPro" id="IPR014001">
    <property type="entry name" value="Helicase_ATP-bd"/>
</dbReference>
<dbReference type="GO" id="GO:0003677">
    <property type="term" value="F:DNA binding"/>
    <property type="evidence" value="ECO:0007669"/>
    <property type="project" value="UniProtKB-KW"/>
</dbReference>
<dbReference type="GO" id="GO:0009378">
    <property type="term" value="F:four-way junction helicase activity"/>
    <property type="evidence" value="ECO:0007669"/>
    <property type="project" value="TreeGrafter"/>
</dbReference>
<gene>
    <name evidence="11" type="ORF">OH76DRAFT_1455264</name>
</gene>
<evidence type="ECO:0000256" key="8">
    <source>
        <dbReference type="SAM" id="MobiDB-lite"/>
    </source>
</evidence>
<evidence type="ECO:0000256" key="1">
    <source>
        <dbReference type="ARBA" id="ARBA00005446"/>
    </source>
</evidence>
<dbReference type="SMART" id="SM00487">
    <property type="entry name" value="DEXDc"/>
    <property type="match status" value="1"/>
</dbReference>
<accession>A0A371DDW3</accession>
<dbReference type="STRING" id="139420.A0A371DDW3"/>
<evidence type="ECO:0000259" key="9">
    <source>
        <dbReference type="PROSITE" id="PS51192"/>
    </source>
</evidence>
<evidence type="ECO:0000256" key="3">
    <source>
        <dbReference type="ARBA" id="ARBA00022840"/>
    </source>
</evidence>
<proteinExistence type="inferred from homology"/>
<evidence type="ECO:0000313" key="12">
    <source>
        <dbReference type="Proteomes" id="UP000256964"/>
    </source>
</evidence>
<evidence type="ECO:0000256" key="6">
    <source>
        <dbReference type="ARBA" id="ARBA00034617"/>
    </source>
</evidence>
<reference evidence="11 12" key="1">
    <citation type="journal article" date="2018" name="Biotechnol. Biofuels">
        <title>Integrative visual omics of the white-rot fungus Polyporus brumalis exposes the biotechnological potential of its oxidative enzymes for delignifying raw plant biomass.</title>
        <authorList>
            <person name="Miyauchi S."/>
            <person name="Rancon A."/>
            <person name="Drula E."/>
            <person name="Hage H."/>
            <person name="Chaduli D."/>
            <person name="Favel A."/>
            <person name="Grisel S."/>
            <person name="Henrissat B."/>
            <person name="Herpoel-Gimbert I."/>
            <person name="Ruiz-Duenas F.J."/>
            <person name="Chevret D."/>
            <person name="Hainaut M."/>
            <person name="Lin J."/>
            <person name="Wang M."/>
            <person name="Pangilinan J."/>
            <person name="Lipzen A."/>
            <person name="Lesage-Meessen L."/>
            <person name="Navarro D."/>
            <person name="Riley R."/>
            <person name="Grigoriev I.V."/>
            <person name="Zhou S."/>
            <person name="Raouche S."/>
            <person name="Rosso M.N."/>
        </authorList>
    </citation>
    <scope>NUCLEOTIDE SEQUENCE [LARGE SCALE GENOMIC DNA]</scope>
    <source>
        <strain evidence="11 12">BRFM 1820</strain>
    </source>
</reference>
<evidence type="ECO:0000256" key="7">
    <source>
        <dbReference type="ARBA" id="ARBA00034808"/>
    </source>
</evidence>
<evidence type="ECO:0000256" key="4">
    <source>
        <dbReference type="ARBA" id="ARBA00023125"/>
    </source>
</evidence>
<dbReference type="InterPro" id="IPR011545">
    <property type="entry name" value="DEAD/DEAH_box_helicase_dom"/>
</dbReference>
<keyword evidence="4" id="KW-0238">DNA-binding</keyword>
<keyword evidence="12" id="KW-1185">Reference proteome</keyword>
<sequence>MPAKEPAKRVAGRRWRTRIPPLAATQPAARPRLTLEELNDLAAKMKERYKWSELPRDFQIQGVQAQIEGVDMTIQAPTGSGKTALAAGPHLWPGNERKFTLMVCPLLSLEEEMVQTFDLDFGLKAVTLNSKTGACSPLVIDDILALKYQIILVSPEMLQSRTFVDRVLRNNAFMQHILSMFIDEAHCIVHWGSDFRKHYGTLGKVRAFFPPGTPVIAVTATLTARVRRTIHSSLHFAQSDTPSRFINKGNDRPNVSIVVRACEYALNSYADLDFMIPTDLRSLADIPKTYIYVDNIATGGEIIDYLNEKLENHPRLAACSHIPTQGVVRPFNATMSQEYRTRAMGHFRAGTIRILVCTDAAGMGCNIPDIDRVVQWKLPATFSNWIQRAGRAARGRGRTGIAILLVERSAYNTDLVAEPAASTTTKSAGKKKKNTIPGATKADPKVTREYARAHGVLRGGSQKLDAPPDGPQPILNPESADEGLLAFVQSTTCRRKIWAEAFESPLNTDPSVPCCDICEPSLLDRTRPATSPQQGVRAKAMKKGQPDLEAQAALRKWRLEIYDRDHADAQYDDTAILEDDLLLALTTVGPLSSAQARNLIADKWIFYDRYGHELAEHVAALNIIRNVPIWNLYPYPPPNVRELSSRRASLITATPELGTPSPPRPQICPTQGPLDPTRAPNCIALLSASLPDSTHHLKL</sequence>
<evidence type="ECO:0000256" key="5">
    <source>
        <dbReference type="ARBA" id="ARBA00023235"/>
    </source>
</evidence>
<dbReference type="SMART" id="SM00490">
    <property type="entry name" value="HELICc"/>
    <property type="match status" value="1"/>
</dbReference>
<dbReference type="EC" id="5.6.2.4" evidence="7"/>
<evidence type="ECO:0000259" key="10">
    <source>
        <dbReference type="PROSITE" id="PS51194"/>
    </source>
</evidence>
<dbReference type="OrthoDB" id="3238224at2759"/>
<dbReference type="PANTHER" id="PTHR13710">
    <property type="entry name" value="DNA HELICASE RECQ FAMILY MEMBER"/>
    <property type="match status" value="1"/>
</dbReference>
<dbReference type="InterPro" id="IPR027417">
    <property type="entry name" value="P-loop_NTPase"/>
</dbReference>
<feature type="domain" description="Helicase ATP-binding" evidence="9">
    <location>
        <begin position="63"/>
        <end position="240"/>
    </location>
</feature>
<keyword evidence="2" id="KW-0547">Nucleotide-binding</keyword>
<dbReference type="AlphaFoldDB" id="A0A371DDW3"/>
<keyword evidence="5" id="KW-0413">Isomerase</keyword>
<keyword evidence="11" id="KW-0378">Hydrolase</keyword>
<dbReference type="GO" id="GO:0000724">
    <property type="term" value="P:double-strand break repair via homologous recombination"/>
    <property type="evidence" value="ECO:0007669"/>
    <property type="project" value="TreeGrafter"/>
</dbReference>
<dbReference type="SUPFAM" id="SSF52540">
    <property type="entry name" value="P-loop containing nucleoside triphosphate hydrolases"/>
    <property type="match status" value="1"/>
</dbReference>
<organism evidence="11 12">
    <name type="scientific">Lentinus brumalis</name>
    <dbReference type="NCBI Taxonomy" id="2498619"/>
    <lineage>
        <taxon>Eukaryota</taxon>
        <taxon>Fungi</taxon>
        <taxon>Dikarya</taxon>
        <taxon>Basidiomycota</taxon>
        <taxon>Agaricomycotina</taxon>
        <taxon>Agaricomycetes</taxon>
        <taxon>Polyporales</taxon>
        <taxon>Polyporaceae</taxon>
        <taxon>Lentinus</taxon>
    </lineage>
</organism>
<dbReference type="PROSITE" id="PS51192">
    <property type="entry name" value="HELICASE_ATP_BIND_1"/>
    <property type="match status" value="1"/>
</dbReference>
<dbReference type="GO" id="GO:0043138">
    <property type="term" value="F:3'-5' DNA helicase activity"/>
    <property type="evidence" value="ECO:0007669"/>
    <property type="project" value="UniProtKB-EC"/>
</dbReference>
<dbReference type="GO" id="GO:0005694">
    <property type="term" value="C:chromosome"/>
    <property type="evidence" value="ECO:0007669"/>
    <property type="project" value="TreeGrafter"/>
</dbReference>
<dbReference type="Pfam" id="PF00270">
    <property type="entry name" value="DEAD"/>
    <property type="match status" value="1"/>
</dbReference>
<dbReference type="PANTHER" id="PTHR13710:SF105">
    <property type="entry name" value="ATP-DEPENDENT DNA HELICASE Q1"/>
    <property type="match status" value="1"/>
</dbReference>
<comment type="similarity">
    <text evidence="1">Belongs to the helicase family. RecQ subfamily.</text>
</comment>
<evidence type="ECO:0000313" key="11">
    <source>
        <dbReference type="EMBL" id="RDX50744.1"/>
    </source>
</evidence>
<protein>
    <recommendedName>
        <fullName evidence="7">DNA 3'-5' helicase</fullName>
        <ecNumber evidence="7">5.6.2.4</ecNumber>
    </recommendedName>
</protein>
<keyword evidence="3" id="KW-0067">ATP-binding</keyword>
<evidence type="ECO:0000256" key="2">
    <source>
        <dbReference type="ARBA" id="ARBA00022741"/>
    </source>
</evidence>
<dbReference type="Pfam" id="PF00271">
    <property type="entry name" value="Helicase_C"/>
    <property type="match status" value="1"/>
</dbReference>
<dbReference type="GO" id="GO:0005524">
    <property type="term" value="F:ATP binding"/>
    <property type="evidence" value="ECO:0007669"/>
    <property type="project" value="UniProtKB-KW"/>
</dbReference>
<dbReference type="Proteomes" id="UP000256964">
    <property type="component" value="Unassembled WGS sequence"/>
</dbReference>